<dbReference type="Proteomes" id="UP000509371">
    <property type="component" value="Chromosome"/>
</dbReference>
<proteinExistence type="predicted"/>
<accession>A0A859CTF8</accession>
<sequence length="46" mass="5549">MISYRRINQREQESFIRYTQDMLDKNKLGIRHCGVVLNYLLAEEGF</sequence>
<protein>
    <submittedName>
        <fullName evidence="1">Uncharacterized protein</fullName>
    </submittedName>
</protein>
<reference evidence="1 2" key="1">
    <citation type="submission" date="2020-06" db="EMBL/GenBank/DDBJ databases">
        <authorList>
            <person name="Voronona O.L."/>
            <person name="Aksenova E.I."/>
            <person name="Kunda M.S."/>
            <person name="Semenov A.N."/>
            <person name="Ryzhova N."/>
        </authorList>
    </citation>
    <scope>NUCLEOTIDE SEQUENCE [LARGE SCALE GENOMIC DNA]</scope>
    <source>
        <strain evidence="1 2">MPKMM3633</strain>
    </source>
</reference>
<gene>
    <name evidence="1" type="ORF">MP3633_0631</name>
</gene>
<dbReference type="KEGG" id="mpri:MP3633_0631"/>
<dbReference type="AlphaFoldDB" id="A0A859CTF8"/>
<evidence type="ECO:0000313" key="2">
    <source>
        <dbReference type="Proteomes" id="UP000509371"/>
    </source>
</evidence>
<name>A0A859CTF8_9GAMM</name>
<dbReference type="EMBL" id="CP054301">
    <property type="protein sequence ID" value="QKK79367.1"/>
    <property type="molecule type" value="Genomic_DNA"/>
</dbReference>
<organism evidence="1 2">
    <name type="scientific">Marinomonas primoryensis</name>
    <dbReference type="NCBI Taxonomy" id="178399"/>
    <lineage>
        <taxon>Bacteria</taxon>
        <taxon>Pseudomonadati</taxon>
        <taxon>Pseudomonadota</taxon>
        <taxon>Gammaproteobacteria</taxon>
        <taxon>Oceanospirillales</taxon>
        <taxon>Oceanospirillaceae</taxon>
        <taxon>Marinomonas</taxon>
    </lineage>
</organism>
<evidence type="ECO:0000313" key="1">
    <source>
        <dbReference type="EMBL" id="QKK79367.1"/>
    </source>
</evidence>